<dbReference type="EMBL" id="CP004005">
    <property type="protein sequence ID" value="AGH16892.1"/>
    <property type="molecule type" value="Genomic_DNA"/>
</dbReference>
<organism evidence="3 4">
    <name type="scientific">Candidatus Liberibacter asiaticus str. gxpsy</name>
    <dbReference type="NCBI Taxonomy" id="1174529"/>
    <lineage>
        <taxon>Bacteria</taxon>
        <taxon>Pseudomonadati</taxon>
        <taxon>Pseudomonadota</taxon>
        <taxon>Alphaproteobacteria</taxon>
        <taxon>Hyphomicrobiales</taxon>
        <taxon>Rhizobiaceae</taxon>
        <taxon>Liberibacter</taxon>
    </lineage>
</organism>
<accession>A0ABN4B0T7</accession>
<evidence type="ECO:0000256" key="2">
    <source>
        <dbReference type="SAM" id="Phobius"/>
    </source>
</evidence>
<protein>
    <submittedName>
        <fullName evidence="3">Cell division protein</fullName>
    </submittedName>
</protein>
<keyword evidence="2" id="KW-0472">Membrane</keyword>
<keyword evidence="1" id="KW-0175">Coiled coil</keyword>
<gene>
    <name evidence="3" type="ORF">WSI_02610</name>
</gene>
<feature type="coiled-coil region" evidence="1">
    <location>
        <begin position="48"/>
        <end position="75"/>
    </location>
</feature>
<evidence type="ECO:0000256" key="1">
    <source>
        <dbReference type="SAM" id="Coils"/>
    </source>
</evidence>
<dbReference type="Proteomes" id="UP000011820">
    <property type="component" value="Chromosome"/>
</dbReference>
<dbReference type="Pfam" id="PF04977">
    <property type="entry name" value="DivIC"/>
    <property type="match status" value="1"/>
</dbReference>
<sequence length="105" mass="12545">MWTKYYKKNHFFRAIFLVIAFCCVVYFTNHAIVGDYGLKANKSLEKSLIERERFLSELKENRSRLERKVKLMSDGSLEKDLLDEKARYSLNLSRSDEIILFYSDF</sequence>
<dbReference type="GO" id="GO:0051301">
    <property type="term" value="P:cell division"/>
    <property type="evidence" value="ECO:0007669"/>
    <property type="project" value="UniProtKB-KW"/>
</dbReference>
<feature type="transmembrane region" description="Helical" evidence="2">
    <location>
        <begin position="12"/>
        <end position="33"/>
    </location>
</feature>
<keyword evidence="3" id="KW-0132">Cell division</keyword>
<keyword evidence="2" id="KW-1133">Transmembrane helix</keyword>
<proteinExistence type="predicted"/>
<dbReference type="InterPro" id="IPR007060">
    <property type="entry name" value="FtsL/DivIC"/>
</dbReference>
<name>A0ABN4B0T7_LIBAS</name>
<keyword evidence="3" id="KW-0131">Cell cycle</keyword>
<evidence type="ECO:0000313" key="3">
    <source>
        <dbReference type="EMBL" id="AGH16892.1"/>
    </source>
</evidence>
<keyword evidence="2" id="KW-0812">Transmembrane</keyword>
<reference evidence="3 4" key="1">
    <citation type="journal article" date="2013" name="Genome Announc.">
        <title>Complete Genome Sequence of a Chinese Strain of 'Candidatus Liberibacter asiaticus'.</title>
        <authorList>
            <person name="Lin H."/>
            <person name="Han C.S."/>
            <person name="Liu B."/>
            <person name="Lou B."/>
            <person name="Bai X."/>
            <person name="Deng C."/>
            <person name="Civerolo E.L."/>
            <person name="Gupta G."/>
        </authorList>
    </citation>
    <scope>NUCLEOTIDE SEQUENCE [LARGE SCALE GENOMIC DNA]</scope>
    <source>
        <strain evidence="4">gxpsy</strain>
    </source>
</reference>
<evidence type="ECO:0000313" key="4">
    <source>
        <dbReference type="Proteomes" id="UP000011820"/>
    </source>
</evidence>
<keyword evidence="4" id="KW-1185">Reference proteome</keyword>